<feature type="region of interest" description="Disordered" evidence="3">
    <location>
        <begin position="457"/>
        <end position="483"/>
    </location>
</feature>
<dbReference type="InterPro" id="IPR037464">
    <property type="entry name" value="Taspase1"/>
</dbReference>
<reference evidence="4" key="1">
    <citation type="submission" date="2022-11" db="EMBL/GenBank/DDBJ databases">
        <authorList>
            <person name="Petersen C."/>
        </authorList>
    </citation>
    <scope>NUCLEOTIDE SEQUENCE</scope>
    <source>
        <strain evidence="4">IBT 30761</strain>
    </source>
</reference>
<evidence type="ECO:0000256" key="3">
    <source>
        <dbReference type="SAM" id="MobiDB-lite"/>
    </source>
</evidence>
<dbReference type="EMBL" id="JAPQKI010000005">
    <property type="protein sequence ID" value="KAJ5098382.1"/>
    <property type="molecule type" value="Genomic_DNA"/>
</dbReference>
<dbReference type="FunFam" id="3.60.20.30:FF:000007">
    <property type="entry name" value="Similar to threonine aspartase"/>
    <property type="match status" value="1"/>
</dbReference>
<gene>
    <name evidence="4" type="ORF">N7532_005383</name>
</gene>
<protein>
    <recommendedName>
        <fullName evidence="6">Asparaginase</fullName>
    </recommendedName>
</protein>
<reference evidence="4" key="2">
    <citation type="journal article" date="2023" name="IMA Fungus">
        <title>Comparative genomic study of the Penicillium genus elucidates a diverse pangenome and 15 lateral gene transfer events.</title>
        <authorList>
            <person name="Petersen C."/>
            <person name="Sorensen T."/>
            <person name="Nielsen M.R."/>
            <person name="Sondergaard T.E."/>
            <person name="Sorensen J.L."/>
            <person name="Fitzpatrick D.A."/>
            <person name="Frisvad J.C."/>
            <person name="Nielsen K.L."/>
        </authorList>
    </citation>
    <scope>NUCLEOTIDE SEQUENCE</scope>
    <source>
        <strain evidence="4">IBT 30761</strain>
    </source>
</reference>
<evidence type="ECO:0000313" key="5">
    <source>
        <dbReference type="Proteomes" id="UP001149074"/>
    </source>
</evidence>
<proteinExistence type="predicted"/>
<keyword evidence="5" id="KW-1185">Reference proteome</keyword>
<name>A0A9W9FDV3_9EURO</name>
<dbReference type="SUPFAM" id="SSF56235">
    <property type="entry name" value="N-terminal nucleophile aminohydrolases (Ntn hydrolases)"/>
    <property type="match status" value="1"/>
</dbReference>
<evidence type="ECO:0008006" key="6">
    <source>
        <dbReference type="Google" id="ProtNLM"/>
    </source>
</evidence>
<dbReference type="PANTHER" id="PTHR10188">
    <property type="entry name" value="L-ASPARAGINASE"/>
    <property type="match status" value="1"/>
</dbReference>
<dbReference type="RefSeq" id="XP_056474036.1">
    <property type="nucleotide sequence ID" value="XM_056617877.1"/>
</dbReference>
<dbReference type="PANTHER" id="PTHR10188:SF8">
    <property type="entry name" value="THREONINE ASPARTASE 1"/>
    <property type="match status" value="1"/>
</dbReference>
<feature type="active site" description="Nucleophile" evidence="1">
    <location>
        <position position="271"/>
    </location>
</feature>
<dbReference type="GO" id="GO:0004298">
    <property type="term" value="F:threonine-type endopeptidase activity"/>
    <property type="evidence" value="ECO:0007669"/>
    <property type="project" value="InterPro"/>
</dbReference>
<feature type="site" description="Cleavage; by autolysis" evidence="2">
    <location>
        <begin position="270"/>
        <end position="271"/>
    </location>
</feature>
<dbReference type="CDD" id="cd04514">
    <property type="entry name" value="Taspase1_like"/>
    <property type="match status" value="1"/>
</dbReference>
<dbReference type="InterPro" id="IPR000246">
    <property type="entry name" value="Peptidase_T2"/>
</dbReference>
<comment type="caution">
    <text evidence="4">The sequence shown here is derived from an EMBL/GenBank/DDBJ whole genome shotgun (WGS) entry which is preliminary data.</text>
</comment>
<dbReference type="GO" id="GO:0005737">
    <property type="term" value="C:cytoplasm"/>
    <property type="evidence" value="ECO:0007669"/>
    <property type="project" value="TreeGrafter"/>
</dbReference>
<dbReference type="GeneID" id="81356856"/>
<evidence type="ECO:0000313" key="4">
    <source>
        <dbReference type="EMBL" id="KAJ5098382.1"/>
    </source>
</evidence>
<dbReference type="Pfam" id="PF01112">
    <property type="entry name" value="Asparaginase_2"/>
    <property type="match status" value="1"/>
</dbReference>
<dbReference type="GO" id="GO:0051604">
    <property type="term" value="P:protein maturation"/>
    <property type="evidence" value="ECO:0007669"/>
    <property type="project" value="TreeGrafter"/>
</dbReference>
<sequence length="493" mass="52681">MGDAGQSDGLCAIFVHVGAGFHSLENSEQHLLSCKHAVRAGMVFLRNGGSAVDAVEIAISALEDDPITNSGYGSNLNEKGVVEGDATIVDHFGRSGAAGAVPHVKNPIMLARKIYDKASKNPGCGRIPPNFLAGKGAEDFAFENGLITMTNDEMVSPAARSRWISWKEQIKAKESVARKERPDDFLRQVQDPMKVRISQSFQAPDMQTKVEGELETMRQNIDAAHDEMSIDRDALKYQPLHPLDFESFSEGSGLGDGQGFGDDGGDAITDTVGAIAVDRYGNIAAGSSSGGIGMKHRGRIGPAALIGIGTHVIPVDPEDPDETAVAAVTSGTGEHIASSFAASTSAARVYHCQKMNGNSHSEQVTEEEALSAMITNEFIGHPAVRHSSLGGDIGIMAVKRTTDGIALYFAHNAKSFALGSMSSNDKLPSAVMSRVPDKGKGLGRHPVRIAQGGLMFRPVNRTPAPRTNPLQNEEQTPEPKRKERLHYFETLNF</sequence>
<accession>A0A9W9FDV3</accession>
<dbReference type="Gene3D" id="3.60.20.30">
    <property type="entry name" value="(Glycosyl)asparaginase"/>
    <property type="match status" value="1"/>
</dbReference>
<dbReference type="InterPro" id="IPR029055">
    <property type="entry name" value="Ntn_hydrolases_N"/>
</dbReference>
<organism evidence="4 5">
    <name type="scientific">Penicillium argentinense</name>
    <dbReference type="NCBI Taxonomy" id="1131581"/>
    <lineage>
        <taxon>Eukaryota</taxon>
        <taxon>Fungi</taxon>
        <taxon>Dikarya</taxon>
        <taxon>Ascomycota</taxon>
        <taxon>Pezizomycotina</taxon>
        <taxon>Eurotiomycetes</taxon>
        <taxon>Eurotiomycetidae</taxon>
        <taxon>Eurotiales</taxon>
        <taxon>Aspergillaceae</taxon>
        <taxon>Penicillium</taxon>
    </lineage>
</organism>
<evidence type="ECO:0000256" key="1">
    <source>
        <dbReference type="PIRSR" id="PIRSR600246-1"/>
    </source>
</evidence>
<evidence type="ECO:0000256" key="2">
    <source>
        <dbReference type="PIRSR" id="PIRSR600246-3"/>
    </source>
</evidence>
<dbReference type="OrthoDB" id="77601at2759"/>
<dbReference type="AlphaFoldDB" id="A0A9W9FDV3"/>
<dbReference type="Proteomes" id="UP001149074">
    <property type="component" value="Unassembled WGS sequence"/>
</dbReference>